<dbReference type="InterPro" id="IPR025705">
    <property type="entry name" value="Beta_hexosaminidase_sua/sub"/>
</dbReference>
<keyword evidence="4" id="KW-0378">Hydrolase</keyword>
<feature type="domain" description="F5/8 type C" evidence="6">
    <location>
        <begin position="546"/>
        <end position="707"/>
    </location>
</feature>
<dbReference type="InterPro" id="IPR008979">
    <property type="entry name" value="Galactose-bd-like_sf"/>
</dbReference>
<evidence type="ECO:0000256" key="3">
    <source>
        <dbReference type="ARBA" id="ARBA00012663"/>
    </source>
</evidence>
<dbReference type="PROSITE" id="PS50022">
    <property type="entry name" value="FA58C_3"/>
    <property type="match status" value="1"/>
</dbReference>
<dbReference type="EMBL" id="BAABJX010000065">
    <property type="protein sequence ID" value="GAA4850569.1"/>
    <property type="molecule type" value="Genomic_DNA"/>
</dbReference>
<dbReference type="Pfam" id="PF13287">
    <property type="entry name" value="Fn3_assoc"/>
    <property type="match status" value="1"/>
</dbReference>
<dbReference type="PANTHER" id="PTHR22600">
    <property type="entry name" value="BETA-HEXOSAMINIDASE"/>
    <property type="match status" value="1"/>
</dbReference>
<dbReference type="Pfam" id="PF02838">
    <property type="entry name" value="Glyco_hydro_20b"/>
    <property type="match status" value="1"/>
</dbReference>
<keyword evidence="5" id="KW-0326">Glycosidase</keyword>
<reference evidence="8" key="1">
    <citation type="journal article" date="2019" name="Int. J. Syst. Evol. Microbiol.">
        <title>The Global Catalogue of Microorganisms (GCM) 10K type strain sequencing project: providing services to taxonomists for standard genome sequencing and annotation.</title>
        <authorList>
            <consortium name="The Broad Institute Genomics Platform"/>
            <consortium name="The Broad Institute Genome Sequencing Center for Infectious Disease"/>
            <person name="Wu L."/>
            <person name="Ma J."/>
        </authorList>
    </citation>
    <scope>NUCLEOTIDE SEQUENCE [LARGE SCALE GENOMIC DNA]</scope>
    <source>
        <strain evidence="8">JCM 18326</strain>
    </source>
</reference>
<dbReference type="CDD" id="cd06563">
    <property type="entry name" value="GH20_chitobiase-like"/>
    <property type="match status" value="1"/>
</dbReference>
<dbReference type="EC" id="3.2.1.52" evidence="3"/>
<evidence type="ECO:0000256" key="5">
    <source>
        <dbReference type="ARBA" id="ARBA00023295"/>
    </source>
</evidence>
<keyword evidence="8" id="KW-1185">Reference proteome</keyword>
<name>A0ABP9DQ52_9BACT</name>
<sequence length="712" mass="80611">MPENDLTLQQTATLLQGYIKIITGKELPVKHDTSSKGIMLVVQEDTTALAEAYHLNVSPTGIQIQGSDAKGVFYGIQTLRQLLVQNTTTLPALSIQDAPRFSYRGMHLDVGRHMYPVEFIKRYIDLIALHKMNTFHWHLTEDQGWRIEIKKYPKLTTVGAYRKETVVGHAGSSKEYDGQEYGGFYTQEEVKEIVQYAKDRHITVIPEIELPGHSRAALAAYPELGCTGGPYTVATTFGIFEDVYCAGNEQTFQFMTDVLDEVMALFPSTYIHIGGDECPKESWEKCPKCQKRIKAEGLEDEHALQSYFITRIEQYLNSKGRNIIGWDEILEGGLAPNATVMSWRGIKGGIAAAQQGHDVVMTPGGYLYFDHYQTQDRASEPIRIGGYTSVERVYNYEPIPEVLSKEESRHILGAQANVWTEYLKTSKEVEYMVLPRMAALSEVLWTAVEGRQYESFKQRLGNLLQLYKLHDYHFAKHIFEVDIKTIPIVEKGHYKVVLSTMKGGNIYYTTDGSVPNEQSIKYQGDTLIFEEATQLKVVAYYEDTPTKVKTVALEKSLTTFKPLKIKSTLSPGYQKDLSCLNDGLRGTSNFKSDAWIGTQQEDLQVVIDLKEVKDIQEVQVGNYVGVNNWIFGARGVKVETSEDSLQWAQVARQSYPISEEKETNTLKTLQVTWPAVKARFVKVTVEKQEHLPEWHKGKGAKAFLFVDEIRVL</sequence>
<dbReference type="Gene3D" id="3.30.379.10">
    <property type="entry name" value="Chitobiase/beta-hexosaminidase domain 2-like"/>
    <property type="match status" value="1"/>
</dbReference>
<dbReference type="InterPro" id="IPR015883">
    <property type="entry name" value="Glyco_hydro_20_cat"/>
</dbReference>
<organism evidence="7 8">
    <name type="scientific">Algivirga pacifica</name>
    <dbReference type="NCBI Taxonomy" id="1162670"/>
    <lineage>
        <taxon>Bacteria</taxon>
        <taxon>Pseudomonadati</taxon>
        <taxon>Bacteroidota</taxon>
        <taxon>Cytophagia</taxon>
        <taxon>Cytophagales</taxon>
        <taxon>Flammeovirgaceae</taxon>
        <taxon>Algivirga</taxon>
    </lineage>
</organism>
<accession>A0ABP9DQ52</accession>
<comment type="caution">
    <text evidence="7">The sequence shown here is derived from an EMBL/GenBank/DDBJ whole genome shotgun (WGS) entry which is preliminary data.</text>
</comment>
<dbReference type="Proteomes" id="UP001500298">
    <property type="component" value="Unassembled WGS sequence"/>
</dbReference>
<dbReference type="InterPro" id="IPR029018">
    <property type="entry name" value="Hex-like_dom2"/>
</dbReference>
<dbReference type="SUPFAM" id="SSF55545">
    <property type="entry name" value="beta-N-acetylhexosaminidase-like domain"/>
    <property type="match status" value="1"/>
</dbReference>
<dbReference type="InterPro" id="IPR000421">
    <property type="entry name" value="FA58C"/>
</dbReference>
<dbReference type="InterPro" id="IPR015882">
    <property type="entry name" value="HEX_bac_N"/>
</dbReference>
<dbReference type="Pfam" id="PF00754">
    <property type="entry name" value="F5_F8_type_C"/>
    <property type="match status" value="1"/>
</dbReference>
<evidence type="ECO:0000256" key="2">
    <source>
        <dbReference type="ARBA" id="ARBA00006285"/>
    </source>
</evidence>
<dbReference type="SUPFAM" id="SSF49785">
    <property type="entry name" value="Galactose-binding domain-like"/>
    <property type="match status" value="1"/>
</dbReference>
<dbReference type="SUPFAM" id="SSF51445">
    <property type="entry name" value="(Trans)glycosidases"/>
    <property type="match status" value="1"/>
</dbReference>
<dbReference type="Gene3D" id="3.20.20.80">
    <property type="entry name" value="Glycosidases"/>
    <property type="match status" value="1"/>
</dbReference>
<dbReference type="InterPro" id="IPR017853">
    <property type="entry name" value="GH"/>
</dbReference>
<evidence type="ECO:0000259" key="6">
    <source>
        <dbReference type="PROSITE" id="PS50022"/>
    </source>
</evidence>
<evidence type="ECO:0000313" key="8">
    <source>
        <dbReference type="Proteomes" id="UP001500298"/>
    </source>
</evidence>
<comment type="catalytic activity">
    <reaction evidence="1">
        <text>Hydrolysis of terminal non-reducing N-acetyl-D-hexosamine residues in N-acetyl-beta-D-hexosaminides.</text>
        <dbReference type="EC" id="3.2.1.52"/>
    </reaction>
</comment>
<evidence type="ECO:0000256" key="4">
    <source>
        <dbReference type="ARBA" id="ARBA00022801"/>
    </source>
</evidence>
<proteinExistence type="inferred from homology"/>
<dbReference type="InterPro" id="IPR026876">
    <property type="entry name" value="Fn3_assoc_repeat"/>
</dbReference>
<protein>
    <recommendedName>
        <fullName evidence="3">beta-N-acetylhexosaminidase</fullName>
        <ecNumber evidence="3">3.2.1.52</ecNumber>
    </recommendedName>
</protein>
<comment type="similarity">
    <text evidence="2">Belongs to the glycosyl hydrolase 20 family.</text>
</comment>
<evidence type="ECO:0000256" key="1">
    <source>
        <dbReference type="ARBA" id="ARBA00001231"/>
    </source>
</evidence>
<dbReference type="PANTHER" id="PTHR22600:SF57">
    <property type="entry name" value="BETA-N-ACETYLHEXOSAMINIDASE"/>
    <property type="match status" value="1"/>
</dbReference>
<gene>
    <name evidence="7" type="ORF">GCM10023331_39050</name>
</gene>
<dbReference type="Pfam" id="PF00728">
    <property type="entry name" value="Glyco_hydro_20"/>
    <property type="match status" value="1"/>
</dbReference>
<dbReference type="PRINTS" id="PR00738">
    <property type="entry name" value="GLHYDRLASE20"/>
</dbReference>
<evidence type="ECO:0000313" key="7">
    <source>
        <dbReference type="EMBL" id="GAA4850569.1"/>
    </source>
</evidence>
<dbReference type="Gene3D" id="2.60.120.260">
    <property type="entry name" value="Galactose-binding domain-like"/>
    <property type="match status" value="1"/>
</dbReference>